<organism evidence="3 4">
    <name type="scientific">Actinophytocola algeriensis</name>
    <dbReference type="NCBI Taxonomy" id="1768010"/>
    <lineage>
        <taxon>Bacteria</taxon>
        <taxon>Bacillati</taxon>
        <taxon>Actinomycetota</taxon>
        <taxon>Actinomycetes</taxon>
        <taxon>Pseudonocardiales</taxon>
        <taxon>Pseudonocardiaceae</taxon>
    </lineage>
</organism>
<feature type="region of interest" description="Disordered" evidence="1">
    <location>
        <begin position="1"/>
        <end position="25"/>
    </location>
</feature>
<dbReference type="InterPro" id="IPR024047">
    <property type="entry name" value="MM3350-like_sf"/>
</dbReference>
<dbReference type="PANTHER" id="PTHR41878">
    <property type="entry name" value="LEXA REPRESSOR-RELATED"/>
    <property type="match status" value="1"/>
</dbReference>
<dbReference type="SUPFAM" id="SSF159941">
    <property type="entry name" value="MM3350-like"/>
    <property type="match status" value="1"/>
</dbReference>
<dbReference type="Gene3D" id="3.10.290.30">
    <property type="entry name" value="MM3350-like"/>
    <property type="match status" value="1"/>
</dbReference>
<accession>A0A7W7VIB3</accession>
<protein>
    <recommendedName>
        <fullName evidence="2">Plasmid pRiA4b Orf3-like domain-containing protein</fullName>
    </recommendedName>
</protein>
<feature type="compositionally biased region" description="Basic residues" evidence="1">
    <location>
        <begin position="1"/>
        <end position="16"/>
    </location>
</feature>
<name>A0A7W7VIB3_9PSEU</name>
<dbReference type="PANTHER" id="PTHR41878:SF1">
    <property type="entry name" value="TNPR PROTEIN"/>
    <property type="match status" value="1"/>
</dbReference>
<dbReference type="Pfam" id="PF07929">
    <property type="entry name" value="PRiA4_ORF3"/>
    <property type="match status" value="1"/>
</dbReference>
<evidence type="ECO:0000256" key="1">
    <source>
        <dbReference type="SAM" id="MobiDB-lite"/>
    </source>
</evidence>
<sequence>MSPVSRGRKSKKRNKSGGRPAPISLVTDTEPCDCPACAGPPVELSELVDGILADVADDASPADPIAAEFGAALFVAMCEMAGEEYEDALAGGFVPEFESRNDSRALIMLLALGSVCGGRAATAAADAARRMVDTGVEPPGWAAELTTPVTAGDCWRFADPDGAGAMLLGTFDRAGRAHTFVVGVDHTDCGAAVNVELLDAEGLPEAVEIVRQSFGAVSEERLDPAEWRWQVECALDARALHDAGEMPFDEDGLPDYYPLAMLLRARLRVLPESGKPKPPHEESLTSLPSLLDAWLEPLPPIPVGPAQVYQLKVGLKGAKPPIWRRLEVPADVTLDRLHLIIQVAFGWDGSHLHVFETPYGDFGIADAELRHRPADEVSLAQVLPAARSKITYVYDFGDDWRHEILVEKVLDPDESVTYPRCTGGRRAAPPEDSGGVWSYAGMLEILADTAHPDHVSTMEWLGLDSSAEFDPSTFDAQAITKALTS</sequence>
<proteinExistence type="predicted"/>
<dbReference type="InterPro" id="IPR012912">
    <property type="entry name" value="Plasmid_pRiA4b_Orf3-like"/>
</dbReference>
<evidence type="ECO:0000313" key="3">
    <source>
        <dbReference type="EMBL" id="MBB4911099.1"/>
    </source>
</evidence>
<dbReference type="RefSeq" id="WP_184815146.1">
    <property type="nucleotide sequence ID" value="NZ_JACHJQ010000009.1"/>
</dbReference>
<evidence type="ECO:0000313" key="4">
    <source>
        <dbReference type="Proteomes" id="UP000520767"/>
    </source>
</evidence>
<dbReference type="AlphaFoldDB" id="A0A7W7VIB3"/>
<evidence type="ECO:0000259" key="2">
    <source>
        <dbReference type="Pfam" id="PF07929"/>
    </source>
</evidence>
<dbReference type="Proteomes" id="UP000520767">
    <property type="component" value="Unassembled WGS sequence"/>
</dbReference>
<keyword evidence="4" id="KW-1185">Reference proteome</keyword>
<dbReference type="EMBL" id="JACHJQ010000009">
    <property type="protein sequence ID" value="MBB4911099.1"/>
    <property type="molecule type" value="Genomic_DNA"/>
</dbReference>
<reference evidence="3 4" key="1">
    <citation type="submission" date="2020-08" db="EMBL/GenBank/DDBJ databases">
        <title>Genomic Encyclopedia of Type Strains, Phase III (KMG-III): the genomes of soil and plant-associated and newly described type strains.</title>
        <authorList>
            <person name="Whitman W."/>
        </authorList>
    </citation>
    <scope>NUCLEOTIDE SEQUENCE [LARGE SCALE GENOMIC DNA]</scope>
    <source>
        <strain evidence="3 4">CECT 8960</strain>
    </source>
</reference>
<comment type="caution">
    <text evidence="3">The sequence shown here is derived from an EMBL/GenBank/DDBJ whole genome shotgun (WGS) entry which is preliminary data.</text>
</comment>
<gene>
    <name evidence="3" type="ORF">FHR82_007359</name>
</gene>
<feature type="domain" description="Plasmid pRiA4b Orf3-like" evidence="2">
    <location>
        <begin position="307"/>
        <end position="477"/>
    </location>
</feature>